<sequence length="90" mass="10679">MNKKYHIPQEQQIACVVKQLQQKQPLWTLLEEACIRSQISTVNDQLIEEPMQIRKEVAKRFTQLYGTRKVMKLVDLECGIRILKRSPERL</sequence>
<name>A0A061FSN2_THECC</name>
<gene>
    <name evidence="1" type="ORF">TCM_045337</name>
</gene>
<accession>A0A061FSN2</accession>
<dbReference type="EMBL" id="CM001888">
    <property type="protein sequence ID" value="EOY19933.1"/>
    <property type="molecule type" value="Genomic_DNA"/>
</dbReference>
<dbReference type="HOGENOM" id="CLU_2445214_0_0_1"/>
<dbReference type="InParanoid" id="A0A061FSN2"/>
<evidence type="ECO:0000313" key="1">
    <source>
        <dbReference type="EMBL" id="EOY19933.1"/>
    </source>
</evidence>
<protein>
    <submittedName>
        <fullName evidence="1">Uncharacterized protein</fullName>
    </submittedName>
</protein>
<organism evidence="1 2">
    <name type="scientific">Theobroma cacao</name>
    <name type="common">Cacao</name>
    <name type="synonym">Cocoa</name>
    <dbReference type="NCBI Taxonomy" id="3641"/>
    <lineage>
        <taxon>Eukaryota</taxon>
        <taxon>Viridiplantae</taxon>
        <taxon>Streptophyta</taxon>
        <taxon>Embryophyta</taxon>
        <taxon>Tracheophyta</taxon>
        <taxon>Spermatophyta</taxon>
        <taxon>Magnoliopsida</taxon>
        <taxon>eudicotyledons</taxon>
        <taxon>Gunneridae</taxon>
        <taxon>Pentapetalae</taxon>
        <taxon>rosids</taxon>
        <taxon>malvids</taxon>
        <taxon>Malvales</taxon>
        <taxon>Malvaceae</taxon>
        <taxon>Byttnerioideae</taxon>
        <taxon>Theobroma</taxon>
    </lineage>
</organism>
<keyword evidence="2" id="KW-1185">Reference proteome</keyword>
<dbReference type="Gramene" id="EOY19933">
    <property type="protein sequence ID" value="EOY19933"/>
    <property type="gene ID" value="TCM_045337"/>
</dbReference>
<dbReference type="Proteomes" id="UP000026915">
    <property type="component" value="Chromosome 10"/>
</dbReference>
<proteinExistence type="predicted"/>
<evidence type="ECO:0000313" key="2">
    <source>
        <dbReference type="Proteomes" id="UP000026915"/>
    </source>
</evidence>
<reference evidence="1 2" key="1">
    <citation type="journal article" date="2013" name="Genome Biol.">
        <title>The genome sequence of the most widely cultivated cacao type and its use to identify candidate genes regulating pod color.</title>
        <authorList>
            <person name="Motamayor J.C."/>
            <person name="Mockaitis K."/>
            <person name="Schmutz J."/>
            <person name="Haiminen N."/>
            <person name="Iii D.L."/>
            <person name="Cornejo O."/>
            <person name="Findley S.D."/>
            <person name="Zheng P."/>
            <person name="Utro F."/>
            <person name="Royaert S."/>
            <person name="Saski C."/>
            <person name="Jenkins J."/>
            <person name="Podicheti R."/>
            <person name="Zhao M."/>
            <person name="Scheffler B.E."/>
            <person name="Stack J.C."/>
            <person name="Feltus F.A."/>
            <person name="Mustiga G.M."/>
            <person name="Amores F."/>
            <person name="Phillips W."/>
            <person name="Marelli J.P."/>
            <person name="May G.D."/>
            <person name="Shapiro H."/>
            <person name="Ma J."/>
            <person name="Bustamante C.D."/>
            <person name="Schnell R.J."/>
            <person name="Main D."/>
            <person name="Gilbert D."/>
            <person name="Parida L."/>
            <person name="Kuhn D.N."/>
        </authorList>
    </citation>
    <scope>NUCLEOTIDE SEQUENCE [LARGE SCALE GENOMIC DNA]</scope>
    <source>
        <strain evidence="2">cv. Matina 1-6</strain>
    </source>
</reference>
<dbReference type="AlphaFoldDB" id="A0A061FSN2"/>